<evidence type="ECO:0000313" key="2">
    <source>
        <dbReference type="Proteomes" id="UP000695000"/>
    </source>
</evidence>
<reference evidence="3" key="1">
    <citation type="submission" date="2025-08" db="UniProtKB">
        <authorList>
            <consortium name="RefSeq"/>
        </authorList>
    </citation>
    <scope>IDENTIFICATION</scope>
    <source>
        <tissue evidence="3">Whole Larva</tissue>
    </source>
</reference>
<dbReference type="RefSeq" id="XP_017773748.1">
    <property type="nucleotide sequence ID" value="XM_017918259.1"/>
</dbReference>
<keyword evidence="2" id="KW-1185">Reference proteome</keyword>
<sequence length="295" mass="32728">MMIILVLAVQFARGDSSTSAAPTEQPTKPITKGPNSIPIIVPKAPTYYVPQHSPPYVQYIQKPVFLPHQQPQATMLIIAQPALVPQHLVYGPAAQQLLHYFHTNPQARYNLLHAAFQPHPTVQTYAQPQHYPQPSPPQNYQIIPSPQHLLPAAPQPQPQHQPQPQLQPQAYTPVQYNQQQHPTDLQQISHYANLAAQQYAGTPIKTAPPIITGFENFTPEQQAQIKQQLGAHFGTNLTPINGNSLQAGPQFGAKFSTDYAQQEQKQEPHQQQPTASTANYGSSTNVYSTKQYSKA</sequence>
<proteinExistence type="predicted"/>
<dbReference type="Proteomes" id="UP000695000">
    <property type="component" value="Unplaced"/>
</dbReference>
<evidence type="ECO:0000313" key="3">
    <source>
        <dbReference type="RefSeq" id="XP_017773748.1"/>
    </source>
</evidence>
<evidence type="ECO:0000256" key="1">
    <source>
        <dbReference type="SAM" id="MobiDB-lite"/>
    </source>
</evidence>
<feature type="region of interest" description="Disordered" evidence="1">
    <location>
        <begin position="125"/>
        <end position="166"/>
    </location>
</feature>
<protein>
    <submittedName>
        <fullName evidence="3">Protein transport protein SEC24-like</fullName>
    </submittedName>
</protein>
<dbReference type="GeneID" id="108560628"/>
<organism evidence="2 3">
    <name type="scientific">Nicrophorus vespilloides</name>
    <name type="common">Boreal carrion beetle</name>
    <dbReference type="NCBI Taxonomy" id="110193"/>
    <lineage>
        <taxon>Eukaryota</taxon>
        <taxon>Metazoa</taxon>
        <taxon>Ecdysozoa</taxon>
        <taxon>Arthropoda</taxon>
        <taxon>Hexapoda</taxon>
        <taxon>Insecta</taxon>
        <taxon>Pterygota</taxon>
        <taxon>Neoptera</taxon>
        <taxon>Endopterygota</taxon>
        <taxon>Coleoptera</taxon>
        <taxon>Polyphaga</taxon>
        <taxon>Staphyliniformia</taxon>
        <taxon>Silphidae</taxon>
        <taxon>Nicrophorinae</taxon>
        <taxon>Nicrophorus</taxon>
    </lineage>
</organism>
<feature type="compositionally biased region" description="Polar residues" evidence="1">
    <location>
        <begin position="274"/>
        <end position="295"/>
    </location>
</feature>
<feature type="region of interest" description="Disordered" evidence="1">
    <location>
        <begin position="241"/>
        <end position="295"/>
    </location>
</feature>
<accession>A0ABM1MGP8</accession>
<name>A0ABM1MGP8_NICVS</name>
<feature type="compositionally biased region" description="Low complexity" evidence="1">
    <location>
        <begin position="138"/>
        <end position="152"/>
    </location>
</feature>
<gene>
    <name evidence="3" type="primary">LOC108560628</name>
</gene>